<gene>
    <name evidence="20" type="ORF">GCM10007972_15500</name>
</gene>
<dbReference type="SUPFAM" id="SSF52172">
    <property type="entry name" value="CheY-like"/>
    <property type="match status" value="1"/>
</dbReference>
<dbReference type="RefSeq" id="WP_150005223.1">
    <property type="nucleotide sequence ID" value="NZ_BMOV01000004.1"/>
</dbReference>
<evidence type="ECO:0000256" key="5">
    <source>
        <dbReference type="ARBA" id="ARBA00022553"/>
    </source>
</evidence>
<evidence type="ECO:0000256" key="13">
    <source>
        <dbReference type="ARBA" id="ARBA00023231"/>
    </source>
</evidence>
<feature type="modified residue" description="4-aspartylphosphate" evidence="17">
    <location>
        <position position="59"/>
    </location>
</feature>
<dbReference type="PANTHER" id="PTHR32071">
    <property type="entry name" value="TRANSCRIPTIONAL REGULATORY PROTEIN"/>
    <property type="match status" value="1"/>
</dbReference>
<dbReference type="PROSITE" id="PS00676">
    <property type="entry name" value="SIGMA54_INTERACT_2"/>
    <property type="match status" value="1"/>
</dbReference>
<dbReference type="Gene3D" id="1.10.10.60">
    <property type="entry name" value="Homeodomain-like"/>
    <property type="match status" value="1"/>
</dbReference>
<keyword evidence="9" id="KW-0805">Transcription regulation</keyword>
<dbReference type="InterPro" id="IPR003593">
    <property type="entry name" value="AAA+_ATPase"/>
</dbReference>
<evidence type="ECO:0000259" key="19">
    <source>
        <dbReference type="PROSITE" id="PS50110"/>
    </source>
</evidence>
<dbReference type="CDD" id="cd00009">
    <property type="entry name" value="AAA"/>
    <property type="match status" value="1"/>
</dbReference>
<feature type="domain" description="Sigma-54 factor interaction" evidence="18">
    <location>
        <begin position="149"/>
        <end position="378"/>
    </location>
</feature>
<evidence type="ECO:0000313" key="21">
    <source>
        <dbReference type="Proteomes" id="UP000602381"/>
    </source>
</evidence>
<sequence length="481" mass="52099">MIHAPHLILVVDDEPTQRHLLSGMITRAGHRVETAPDGQDALTRLLDQDLPAVSCLLLDLQMPGLSGLELLEKLKPHKPNLPVIVLTAHSGVTRIVQAMKAGASDFLVKPASAERIRTAIDSALSHVAMTGELAPMRATEQAHPGFDDLIGESDALKSVVRLAKKAAKTSIPVLIEGASGVGKEMFARAIHESSDRAGKPFVAVNCGAIPENLVESILFGHEKGAFTGAVERHIGKFQDASGGTLFLDEVGELPHDIQVKLLRVLQENEVDPIGGGQTVPVDIRLISATNRNMADLVSKGIVREDLFYRLNVFPLTIPSLKDRADDIPQLAQHFAQIIALTEGIEPKTLSKSATIMLRRYPWPGNIRQLQNAVFRAVVMSDGPKLEVEDFPQIAPKHTAPPSGLVETSGSHEDPTPCLPLITEDGDFRTLADIEAEAIQAAIQRYDGRLSEVARRLGIGRSTLYRRLDELGLSPKAKQARA</sequence>
<dbReference type="InterPro" id="IPR002078">
    <property type="entry name" value="Sigma_54_int"/>
</dbReference>
<evidence type="ECO:0000256" key="11">
    <source>
        <dbReference type="ARBA" id="ARBA00023159"/>
    </source>
</evidence>
<evidence type="ECO:0000313" key="20">
    <source>
        <dbReference type="EMBL" id="GGO11589.1"/>
    </source>
</evidence>
<dbReference type="Pfam" id="PF02954">
    <property type="entry name" value="HTH_8"/>
    <property type="match status" value="1"/>
</dbReference>
<evidence type="ECO:0000256" key="7">
    <source>
        <dbReference type="ARBA" id="ARBA00022840"/>
    </source>
</evidence>
<dbReference type="PROSITE" id="PS50110">
    <property type="entry name" value="RESPONSE_REGULATORY"/>
    <property type="match status" value="1"/>
</dbReference>
<keyword evidence="10" id="KW-0238">DNA-binding</keyword>
<reference evidence="21" key="1">
    <citation type="journal article" date="2019" name="Int. J. Syst. Evol. Microbiol.">
        <title>The Global Catalogue of Microorganisms (GCM) 10K type strain sequencing project: providing services to taxonomists for standard genome sequencing and annotation.</title>
        <authorList>
            <consortium name="The Broad Institute Genomics Platform"/>
            <consortium name="The Broad Institute Genome Sequencing Center for Infectious Disease"/>
            <person name="Wu L."/>
            <person name="Ma J."/>
        </authorList>
    </citation>
    <scope>NUCLEOTIDE SEQUENCE [LARGE SCALE GENOMIC DNA]</scope>
    <source>
        <strain evidence="21">JCM 17843</strain>
    </source>
</reference>
<evidence type="ECO:0000256" key="10">
    <source>
        <dbReference type="ARBA" id="ARBA00023125"/>
    </source>
</evidence>
<evidence type="ECO:0000256" key="1">
    <source>
        <dbReference type="ARBA" id="ARBA00004496"/>
    </source>
</evidence>
<dbReference type="InterPro" id="IPR002197">
    <property type="entry name" value="HTH_Fis"/>
</dbReference>
<dbReference type="SMART" id="SM00448">
    <property type="entry name" value="REC"/>
    <property type="match status" value="1"/>
</dbReference>
<keyword evidence="21" id="KW-1185">Reference proteome</keyword>
<evidence type="ECO:0000256" key="14">
    <source>
        <dbReference type="ARBA" id="ARBA00029881"/>
    </source>
</evidence>
<evidence type="ECO:0000256" key="16">
    <source>
        <dbReference type="ARBA" id="ARBA00043886"/>
    </source>
</evidence>
<proteinExistence type="predicted"/>
<dbReference type="InterPro" id="IPR001789">
    <property type="entry name" value="Sig_transdc_resp-reg_receiver"/>
</dbReference>
<dbReference type="PRINTS" id="PR01590">
    <property type="entry name" value="HTHFIS"/>
</dbReference>
<keyword evidence="13" id="KW-0535">Nitrogen fixation</keyword>
<dbReference type="PANTHER" id="PTHR32071:SF95">
    <property type="entry name" value="DNA-BINDING TRANSCRIPTIONAL REGULATOR NTRC"/>
    <property type="match status" value="1"/>
</dbReference>
<dbReference type="InterPro" id="IPR025944">
    <property type="entry name" value="Sigma_54_int_dom_CS"/>
</dbReference>
<evidence type="ECO:0000256" key="17">
    <source>
        <dbReference type="PROSITE-ProRule" id="PRU00169"/>
    </source>
</evidence>
<comment type="function">
    <text evidence="16">Member of the two-component regulatory system NtrB/NtrC, which controls expression of the nitrogen-regulated (ntr) genes in response to nitrogen limitation. Phosphorylated NtrC binds directly to DNA and stimulates the formation of open promoter-sigma54-RNA polymerase complexes.</text>
</comment>
<dbReference type="InterPro" id="IPR011006">
    <property type="entry name" value="CheY-like_superfamily"/>
</dbReference>
<evidence type="ECO:0000256" key="15">
    <source>
        <dbReference type="ARBA" id="ARBA00031910"/>
    </source>
</evidence>
<keyword evidence="7" id="KW-0067">ATP-binding</keyword>
<dbReference type="Pfam" id="PF25601">
    <property type="entry name" value="AAA_lid_14"/>
    <property type="match status" value="1"/>
</dbReference>
<comment type="caution">
    <text evidence="20">The sequence shown here is derived from an EMBL/GenBank/DDBJ whole genome shotgun (WGS) entry which is preliminary data.</text>
</comment>
<evidence type="ECO:0000259" key="18">
    <source>
        <dbReference type="PROSITE" id="PS50045"/>
    </source>
</evidence>
<accession>A0ABQ2LD13</accession>
<keyword evidence="11" id="KW-0010">Activator</keyword>
<dbReference type="Gene3D" id="1.10.8.60">
    <property type="match status" value="1"/>
</dbReference>
<dbReference type="SMART" id="SM00382">
    <property type="entry name" value="AAA"/>
    <property type="match status" value="1"/>
</dbReference>
<dbReference type="Proteomes" id="UP000602381">
    <property type="component" value="Unassembled WGS sequence"/>
</dbReference>
<feature type="domain" description="Response regulatory" evidence="19">
    <location>
        <begin position="7"/>
        <end position="124"/>
    </location>
</feature>
<keyword evidence="3" id="KW-0963">Cytoplasm</keyword>
<protein>
    <recommendedName>
        <fullName evidence="2">DNA-binding transcriptional regulator NtrC</fullName>
    </recommendedName>
    <alternativeName>
        <fullName evidence="14">Nitrogen regulation protein NR(I)</fullName>
    </alternativeName>
    <alternativeName>
        <fullName evidence="15">Nitrogen regulator I</fullName>
    </alternativeName>
</protein>
<evidence type="ECO:0000256" key="8">
    <source>
        <dbReference type="ARBA" id="ARBA00023012"/>
    </source>
</evidence>
<dbReference type="Pfam" id="PF00158">
    <property type="entry name" value="Sigma54_activat"/>
    <property type="match status" value="1"/>
</dbReference>
<organism evidence="20 21">
    <name type="scientific">Iodidimonas muriae</name>
    <dbReference type="NCBI Taxonomy" id="261467"/>
    <lineage>
        <taxon>Bacteria</taxon>
        <taxon>Pseudomonadati</taxon>
        <taxon>Pseudomonadota</taxon>
        <taxon>Alphaproteobacteria</taxon>
        <taxon>Iodidimonadales</taxon>
        <taxon>Iodidimonadaceae</taxon>
        <taxon>Iodidimonas</taxon>
    </lineage>
</organism>
<dbReference type="SUPFAM" id="SSF52540">
    <property type="entry name" value="P-loop containing nucleoside triphosphate hydrolases"/>
    <property type="match status" value="1"/>
</dbReference>
<dbReference type="Gene3D" id="3.40.50.300">
    <property type="entry name" value="P-loop containing nucleotide triphosphate hydrolases"/>
    <property type="match status" value="1"/>
</dbReference>
<keyword evidence="6" id="KW-0547">Nucleotide-binding</keyword>
<evidence type="ECO:0000256" key="9">
    <source>
        <dbReference type="ARBA" id="ARBA00023015"/>
    </source>
</evidence>
<dbReference type="CDD" id="cd00156">
    <property type="entry name" value="REC"/>
    <property type="match status" value="1"/>
</dbReference>
<dbReference type="SUPFAM" id="SSF46689">
    <property type="entry name" value="Homeodomain-like"/>
    <property type="match status" value="1"/>
</dbReference>
<keyword evidence="8" id="KW-0902">Two-component regulatory system</keyword>
<comment type="subcellular location">
    <subcellularLocation>
        <location evidence="1">Cytoplasm</location>
    </subcellularLocation>
</comment>
<dbReference type="InterPro" id="IPR009057">
    <property type="entry name" value="Homeodomain-like_sf"/>
</dbReference>
<dbReference type="InterPro" id="IPR058031">
    <property type="entry name" value="AAA_lid_NorR"/>
</dbReference>
<name>A0ABQ2LD13_9PROT</name>
<evidence type="ECO:0000256" key="2">
    <source>
        <dbReference type="ARBA" id="ARBA00019059"/>
    </source>
</evidence>
<keyword evidence="5 17" id="KW-0597">Phosphoprotein</keyword>
<dbReference type="PROSITE" id="PS00688">
    <property type="entry name" value="SIGMA54_INTERACT_3"/>
    <property type="match status" value="1"/>
</dbReference>
<evidence type="ECO:0000256" key="12">
    <source>
        <dbReference type="ARBA" id="ARBA00023163"/>
    </source>
</evidence>
<dbReference type="InterPro" id="IPR025943">
    <property type="entry name" value="Sigma_54_int_dom_ATP-bd_2"/>
</dbReference>
<evidence type="ECO:0000256" key="4">
    <source>
        <dbReference type="ARBA" id="ARBA00022491"/>
    </source>
</evidence>
<evidence type="ECO:0000256" key="3">
    <source>
        <dbReference type="ARBA" id="ARBA00022490"/>
    </source>
</evidence>
<keyword evidence="4" id="KW-0678">Repressor</keyword>
<dbReference type="Gene3D" id="3.40.50.2300">
    <property type="match status" value="1"/>
</dbReference>
<dbReference type="PROSITE" id="PS50045">
    <property type="entry name" value="SIGMA54_INTERACT_4"/>
    <property type="match status" value="1"/>
</dbReference>
<keyword evidence="12" id="KW-0804">Transcription</keyword>
<evidence type="ECO:0000256" key="6">
    <source>
        <dbReference type="ARBA" id="ARBA00022741"/>
    </source>
</evidence>
<dbReference type="Pfam" id="PF00072">
    <property type="entry name" value="Response_reg"/>
    <property type="match status" value="1"/>
</dbReference>
<dbReference type="EMBL" id="BMOV01000004">
    <property type="protein sequence ID" value="GGO11589.1"/>
    <property type="molecule type" value="Genomic_DNA"/>
</dbReference>
<dbReference type="InterPro" id="IPR027417">
    <property type="entry name" value="P-loop_NTPase"/>
</dbReference>